<sequence length="179" mass="18956">MTDLSSIAGTWVIDPSHSRLGFETRHAVITKVRGHFADFEGTIVVGADAASSSAKVTAKLDSIDTGSADRDGHLKSADFFDTENTNELIFESTAIKATGDTFVVTGNLTIKGVTNSIDIAVEPTGTATDPFGNDRAGFEGTAELSRKDYGLVWNVALETGGFLVSDNIKLQLDISAIKQ</sequence>
<dbReference type="AlphaFoldDB" id="A0A094QNI0"/>
<comment type="caution">
    <text evidence="2">The sequence shown here is derived from an EMBL/GenBank/DDBJ whole genome shotgun (WGS) entry which is preliminary data.</text>
</comment>
<accession>A0A094QNI0</accession>
<dbReference type="Pfam" id="PF04264">
    <property type="entry name" value="YceI"/>
    <property type="match status" value="1"/>
</dbReference>
<dbReference type="PANTHER" id="PTHR34406">
    <property type="entry name" value="PROTEIN YCEI"/>
    <property type="match status" value="1"/>
</dbReference>
<evidence type="ECO:0000259" key="1">
    <source>
        <dbReference type="SMART" id="SM00867"/>
    </source>
</evidence>
<dbReference type="Gene3D" id="2.40.128.110">
    <property type="entry name" value="Lipid/polyisoprenoid-binding, YceI-like"/>
    <property type="match status" value="1"/>
</dbReference>
<dbReference type="InterPro" id="IPR007372">
    <property type="entry name" value="Lipid/polyisoprenoid-bd_YceI"/>
</dbReference>
<gene>
    <name evidence="2" type="ORF">GM51_13240</name>
</gene>
<dbReference type="SMART" id="SM00867">
    <property type="entry name" value="YceI"/>
    <property type="match status" value="1"/>
</dbReference>
<dbReference type="PANTHER" id="PTHR34406:SF1">
    <property type="entry name" value="PROTEIN YCEI"/>
    <property type="match status" value="1"/>
</dbReference>
<feature type="domain" description="Lipid/polyisoprenoid-binding YceI-like" evidence="1">
    <location>
        <begin position="10"/>
        <end position="177"/>
    </location>
</feature>
<reference evidence="2" key="1">
    <citation type="submission" date="2014-06" db="EMBL/GenBank/DDBJ databases">
        <title>Key roles for freshwater Actinobacteria revealed by deep metagenomic sequencing.</title>
        <authorList>
            <person name="Ghai R."/>
            <person name="Mizuno C.M."/>
            <person name="Picazo A."/>
            <person name="Camacho A."/>
            <person name="Rodriguez-Valera F."/>
        </authorList>
    </citation>
    <scope>NUCLEOTIDE SEQUENCE</scope>
</reference>
<dbReference type="SUPFAM" id="SSF101874">
    <property type="entry name" value="YceI-like"/>
    <property type="match status" value="1"/>
</dbReference>
<proteinExistence type="predicted"/>
<dbReference type="InterPro" id="IPR036761">
    <property type="entry name" value="TTHA0802/YceI-like_sf"/>
</dbReference>
<dbReference type="EMBL" id="JNSL01000093">
    <property type="protein sequence ID" value="KGA16121.1"/>
    <property type="molecule type" value="Genomic_DNA"/>
</dbReference>
<protein>
    <recommendedName>
        <fullName evidence="1">Lipid/polyisoprenoid-binding YceI-like domain-containing protein</fullName>
    </recommendedName>
</protein>
<name>A0A094QNI0_9ZZZZ</name>
<evidence type="ECO:0000313" key="2">
    <source>
        <dbReference type="EMBL" id="KGA16121.1"/>
    </source>
</evidence>
<organism evidence="2">
    <name type="scientific">freshwater metagenome</name>
    <dbReference type="NCBI Taxonomy" id="449393"/>
    <lineage>
        <taxon>unclassified sequences</taxon>
        <taxon>metagenomes</taxon>
        <taxon>ecological metagenomes</taxon>
    </lineage>
</organism>